<dbReference type="InterPro" id="IPR031823">
    <property type="entry name" value="TatT"/>
</dbReference>
<comment type="caution">
    <text evidence="2">The sequence shown here is derived from an EMBL/GenBank/DDBJ whole genome shotgun (WGS) entry which is preliminary data.</text>
</comment>
<feature type="chain" id="PRO_5021823316" description="TRAP transporter TatT component family protein" evidence="1">
    <location>
        <begin position="18"/>
        <end position="287"/>
    </location>
</feature>
<dbReference type="PROSITE" id="PS51257">
    <property type="entry name" value="PROKAR_LIPOPROTEIN"/>
    <property type="match status" value="1"/>
</dbReference>
<feature type="signal peptide" evidence="1">
    <location>
        <begin position="1"/>
        <end position="17"/>
    </location>
</feature>
<evidence type="ECO:0000313" key="3">
    <source>
        <dbReference type="Proteomes" id="UP000317839"/>
    </source>
</evidence>
<dbReference type="Pfam" id="PF16811">
    <property type="entry name" value="TAtT"/>
    <property type="match status" value="1"/>
</dbReference>
<keyword evidence="1" id="KW-0732">Signal</keyword>
<reference evidence="2 3" key="1">
    <citation type="submission" date="2019-06" db="EMBL/GenBank/DDBJ databases">
        <title>Draft genome of Aliikangiella marina GYP-15.</title>
        <authorList>
            <person name="Wang G."/>
        </authorList>
    </citation>
    <scope>NUCLEOTIDE SEQUENCE [LARGE SCALE GENOMIC DNA]</scope>
    <source>
        <strain evidence="2 3">GYP-15</strain>
    </source>
</reference>
<sequence>MQLNWLKKAAFSLMSLAVISGCSTVITSAGNNLADQLGRAVASSDDLETVKDGIPAYMLLLEGIMQDDTENPDLLLSSANLYAAYATIFVTDSERQRRMASKAHNYSLAAACLEDDDFCNLKLLKYDQFTQLIDEVDEDEVDLLFTLGKSWAAHMQASSDDWNQVVHLPKVQYIMERVIAIDGTIDNGNAHYYLGIIHSLVPPALGGKPQLALKHFEEADQIANQQNLMIKVTLAERYARVIFDRDLHDKWLKEVIANQDDFAQYRLINTIAKEKAEALLKSADEFF</sequence>
<accession>A0A545TD36</accession>
<evidence type="ECO:0008006" key="4">
    <source>
        <dbReference type="Google" id="ProtNLM"/>
    </source>
</evidence>
<organism evidence="2 3">
    <name type="scientific">Aliikangiella marina</name>
    <dbReference type="NCBI Taxonomy" id="1712262"/>
    <lineage>
        <taxon>Bacteria</taxon>
        <taxon>Pseudomonadati</taxon>
        <taxon>Pseudomonadota</taxon>
        <taxon>Gammaproteobacteria</taxon>
        <taxon>Oceanospirillales</taxon>
        <taxon>Pleioneaceae</taxon>
        <taxon>Aliikangiella</taxon>
    </lineage>
</organism>
<proteinExistence type="predicted"/>
<protein>
    <recommendedName>
        <fullName evidence="4">TRAP transporter TatT component family protein</fullName>
    </recommendedName>
</protein>
<evidence type="ECO:0000313" key="2">
    <source>
        <dbReference type="EMBL" id="TQV75130.1"/>
    </source>
</evidence>
<dbReference type="AlphaFoldDB" id="A0A545TD36"/>
<gene>
    <name evidence="2" type="ORF">FLL45_09335</name>
</gene>
<dbReference type="EMBL" id="VIKR01000002">
    <property type="protein sequence ID" value="TQV75130.1"/>
    <property type="molecule type" value="Genomic_DNA"/>
</dbReference>
<evidence type="ECO:0000256" key="1">
    <source>
        <dbReference type="SAM" id="SignalP"/>
    </source>
</evidence>
<keyword evidence="3" id="KW-1185">Reference proteome</keyword>
<dbReference type="OrthoDB" id="5290315at2"/>
<dbReference type="InterPro" id="IPR038537">
    <property type="entry name" value="TatT_sf"/>
</dbReference>
<name>A0A545TD36_9GAMM</name>
<dbReference type="Gene3D" id="1.25.40.920">
    <property type="entry name" value="TRAP transporter T-component"/>
    <property type="match status" value="1"/>
</dbReference>
<dbReference type="Proteomes" id="UP000317839">
    <property type="component" value="Unassembled WGS sequence"/>
</dbReference>